<dbReference type="STRING" id="710685.MycrhN_5352"/>
<feature type="transmembrane region" description="Helical" evidence="9">
    <location>
        <begin position="176"/>
        <end position="196"/>
    </location>
</feature>
<evidence type="ECO:0000256" key="5">
    <source>
        <dbReference type="ARBA" id="ARBA00022989"/>
    </source>
</evidence>
<feature type="transmembrane region" description="Helical" evidence="9">
    <location>
        <begin position="385"/>
        <end position="407"/>
    </location>
</feature>
<dbReference type="InterPro" id="IPR020846">
    <property type="entry name" value="MFS_dom"/>
</dbReference>
<feature type="transmembrane region" description="Helical" evidence="9">
    <location>
        <begin position="414"/>
        <end position="440"/>
    </location>
</feature>
<evidence type="ECO:0000256" key="7">
    <source>
        <dbReference type="ARBA" id="ARBA00044273"/>
    </source>
</evidence>
<sequence length="569" mass="59689">MPTSAETVQPVTSGRRIAISAGSLAVLLGALDTYVVITIIRDIMYDVGIGINQIQRVTPIITWYLLGYIAAMPLLGRASDRFGRKLLLQVSLAGFAVGSVITAMSSDLDILVIGRLIQGIASGALLPVTLALAADLWASRNRAAVLGGVGAAQEFGSVIGPMYGIAMVALFHHWQAVFWVNVPLAVIAMVMIHFSLPSKVKPEKPEKVDVVGGLLLALTLGLATFGLYNPAPDGKQVLPSNGIPLLIGAAVAAVAFFVWERFARTRLIEPAGVHFRPFLAALGASLVTGAALMVTLVNVELFGQAVLGQDQNQAAFLLLRFLVALPIGALLGGWIATRIGDRIVACVGLLIAAGGYYLVSGWPANVLSATHDLGFVTLPMLDTDLVIAGLGLGLVIAPLTSATLRVVPAAQHGIASAAVVVARMIGMLIGVAALSAWGLYKFNQYLQERLAALPPVNADTPGGLLIAQTTRTAQASVEAYVMQYGEIFKITVVVCVVGAALALLISGRHEHADEPDEPAETVTRRPGSAGSPADDNPTQALETPTQQIPSHASDETARLEQPRGQHRPN</sequence>
<gene>
    <name evidence="11" type="ordered locus">MycrhN_5352</name>
</gene>
<keyword evidence="3" id="KW-1003">Cell membrane</keyword>
<evidence type="ECO:0000256" key="3">
    <source>
        <dbReference type="ARBA" id="ARBA00022519"/>
    </source>
</evidence>
<feature type="compositionally biased region" description="Basic and acidic residues" evidence="8">
    <location>
        <begin position="552"/>
        <end position="563"/>
    </location>
</feature>
<dbReference type="GO" id="GO:0005886">
    <property type="term" value="C:plasma membrane"/>
    <property type="evidence" value="ECO:0007669"/>
    <property type="project" value="UniProtKB-SubCell"/>
</dbReference>
<evidence type="ECO:0000256" key="6">
    <source>
        <dbReference type="ARBA" id="ARBA00023136"/>
    </source>
</evidence>
<keyword evidence="12" id="KW-1185">Reference proteome</keyword>
<dbReference type="Gene3D" id="1.20.1250.20">
    <property type="entry name" value="MFS general substrate transporter like domains"/>
    <property type="match status" value="1"/>
</dbReference>
<feature type="transmembrane region" description="Helical" evidence="9">
    <location>
        <begin position="208"/>
        <end position="228"/>
    </location>
</feature>
<reference evidence="11 12" key="1">
    <citation type="submission" date="2011-12" db="EMBL/GenBank/DDBJ databases">
        <title>Complete sequence of Mycobacterium rhodesiae NBB3.</title>
        <authorList>
            <consortium name="US DOE Joint Genome Institute"/>
            <person name="Lucas S."/>
            <person name="Han J."/>
            <person name="Lapidus A."/>
            <person name="Cheng J.-F."/>
            <person name="Goodwin L."/>
            <person name="Pitluck S."/>
            <person name="Peters L."/>
            <person name="Mikhailova N."/>
            <person name="Gu W."/>
            <person name="Detter J.C."/>
            <person name="Han C."/>
            <person name="Tapia R."/>
            <person name="Land M."/>
            <person name="Hauser L."/>
            <person name="Kyrpides N."/>
            <person name="Ivanova N."/>
            <person name="Pagani I."/>
            <person name="Mattes T."/>
            <person name="Holmes A."/>
            <person name="Rutledge P."/>
            <person name="Paulsen I."/>
            <person name="Coleman N."/>
            <person name="Woyke T."/>
        </authorList>
    </citation>
    <scope>NUCLEOTIDE SEQUENCE [LARGE SCALE GENOMIC DNA]</scope>
    <source>
        <strain evidence="11 12">NBB3</strain>
    </source>
</reference>
<evidence type="ECO:0000256" key="9">
    <source>
        <dbReference type="SAM" id="Phobius"/>
    </source>
</evidence>
<feature type="transmembrane region" description="Helical" evidence="9">
    <location>
        <begin position="279"/>
        <end position="297"/>
    </location>
</feature>
<feature type="transmembrane region" description="Helical" evidence="9">
    <location>
        <begin position="240"/>
        <end position="259"/>
    </location>
</feature>
<organism evidence="11 12">
    <name type="scientific">Mycolicibacterium rhodesiae (strain NBB3)</name>
    <name type="common">Mycobacterium rhodesiae</name>
    <dbReference type="NCBI Taxonomy" id="710685"/>
    <lineage>
        <taxon>Bacteria</taxon>
        <taxon>Bacillati</taxon>
        <taxon>Actinomycetota</taxon>
        <taxon>Actinomycetes</taxon>
        <taxon>Mycobacteriales</taxon>
        <taxon>Mycobacteriaceae</taxon>
        <taxon>Mycolicibacterium</taxon>
    </lineage>
</organism>
<dbReference type="RefSeq" id="WP_014213567.1">
    <property type="nucleotide sequence ID" value="NC_016604.1"/>
</dbReference>
<dbReference type="PATRIC" id="fig|710685.3.peg.5378"/>
<name>G8RHF6_MYCRN</name>
<evidence type="ECO:0000256" key="1">
    <source>
        <dbReference type="ARBA" id="ARBA00004429"/>
    </source>
</evidence>
<dbReference type="Pfam" id="PF07690">
    <property type="entry name" value="MFS_1"/>
    <property type="match status" value="1"/>
</dbReference>
<dbReference type="PANTHER" id="PTHR23501:SF191">
    <property type="entry name" value="VACUOLAR BASIC AMINO ACID TRANSPORTER 4"/>
    <property type="match status" value="1"/>
</dbReference>
<evidence type="ECO:0000256" key="8">
    <source>
        <dbReference type="SAM" id="MobiDB-lite"/>
    </source>
</evidence>
<dbReference type="EMBL" id="CP003169">
    <property type="protein sequence ID" value="AEV75826.1"/>
    <property type="molecule type" value="Genomic_DNA"/>
</dbReference>
<keyword evidence="3" id="KW-0997">Cell inner membrane</keyword>
<feature type="transmembrane region" description="Helical" evidence="9">
    <location>
        <begin position="17"/>
        <end position="40"/>
    </location>
</feature>
<evidence type="ECO:0000259" key="10">
    <source>
        <dbReference type="PROSITE" id="PS50850"/>
    </source>
</evidence>
<feature type="transmembrane region" description="Helical" evidence="9">
    <location>
        <begin position="487"/>
        <end position="505"/>
    </location>
</feature>
<dbReference type="InterPro" id="IPR011701">
    <property type="entry name" value="MFS"/>
</dbReference>
<accession>G8RHF6</accession>
<feature type="domain" description="Major facilitator superfamily (MFS) profile" evidence="10">
    <location>
        <begin position="18"/>
        <end position="510"/>
    </location>
</feature>
<keyword evidence="4 9" id="KW-0812">Transmembrane</keyword>
<keyword evidence="5 9" id="KW-1133">Transmembrane helix</keyword>
<protein>
    <recommendedName>
        <fullName evidence="7">MFS-type drug efflux transporter P55</fullName>
    </recommendedName>
</protein>
<comment type="subcellular location">
    <subcellularLocation>
        <location evidence="1">Cell inner membrane</location>
        <topology evidence="1">Multi-pass membrane protein</topology>
    </subcellularLocation>
</comment>
<keyword evidence="6 9" id="KW-0472">Membrane</keyword>
<feature type="transmembrane region" description="Helical" evidence="9">
    <location>
        <begin position="86"/>
        <end position="104"/>
    </location>
</feature>
<dbReference type="eggNOG" id="COG0477">
    <property type="taxonomic scope" value="Bacteria"/>
</dbReference>
<dbReference type="PANTHER" id="PTHR23501">
    <property type="entry name" value="MAJOR FACILITATOR SUPERFAMILY"/>
    <property type="match status" value="1"/>
</dbReference>
<dbReference type="GO" id="GO:0022857">
    <property type="term" value="F:transmembrane transporter activity"/>
    <property type="evidence" value="ECO:0007669"/>
    <property type="project" value="InterPro"/>
</dbReference>
<feature type="region of interest" description="Disordered" evidence="8">
    <location>
        <begin position="510"/>
        <end position="569"/>
    </location>
</feature>
<dbReference type="PROSITE" id="PS50850">
    <property type="entry name" value="MFS"/>
    <property type="match status" value="1"/>
</dbReference>
<dbReference type="InterPro" id="IPR036259">
    <property type="entry name" value="MFS_trans_sf"/>
</dbReference>
<dbReference type="Proteomes" id="UP000005442">
    <property type="component" value="Chromosome"/>
</dbReference>
<dbReference type="SUPFAM" id="SSF103473">
    <property type="entry name" value="MFS general substrate transporter"/>
    <property type="match status" value="1"/>
</dbReference>
<feature type="transmembrane region" description="Helical" evidence="9">
    <location>
        <begin position="60"/>
        <end position="79"/>
    </location>
</feature>
<dbReference type="AlphaFoldDB" id="G8RHF6"/>
<proteinExistence type="predicted"/>
<dbReference type="InterPro" id="IPR005829">
    <property type="entry name" value="Sugar_transporter_CS"/>
</dbReference>
<feature type="transmembrane region" description="Helical" evidence="9">
    <location>
        <begin position="317"/>
        <end position="336"/>
    </location>
</feature>
<evidence type="ECO:0000256" key="2">
    <source>
        <dbReference type="ARBA" id="ARBA00022448"/>
    </source>
</evidence>
<evidence type="ECO:0000256" key="4">
    <source>
        <dbReference type="ARBA" id="ARBA00022692"/>
    </source>
</evidence>
<evidence type="ECO:0000313" key="12">
    <source>
        <dbReference type="Proteomes" id="UP000005442"/>
    </source>
</evidence>
<dbReference type="CDD" id="cd17321">
    <property type="entry name" value="MFS_MMR_MDR_like"/>
    <property type="match status" value="1"/>
</dbReference>
<dbReference type="Gene3D" id="1.20.1720.10">
    <property type="entry name" value="Multidrug resistance protein D"/>
    <property type="match status" value="1"/>
</dbReference>
<dbReference type="HOGENOM" id="CLU_000960_2_5_11"/>
<evidence type="ECO:0000313" key="11">
    <source>
        <dbReference type="EMBL" id="AEV75826.1"/>
    </source>
</evidence>
<dbReference type="KEGG" id="mrh:MycrhN_5352"/>
<feature type="transmembrane region" description="Helical" evidence="9">
    <location>
        <begin position="145"/>
        <end position="170"/>
    </location>
</feature>
<dbReference type="OrthoDB" id="3453194at2"/>
<feature type="transmembrane region" description="Helical" evidence="9">
    <location>
        <begin position="343"/>
        <end position="365"/>
    </location>
</feature>
<feature type="compositionally biased region" description="Polar residues" evidence="8">
    <location>
        <begin position="536"/>
        <end position="550"/>
    </location>
</feature>
<feature type="transmembrane region" description="Helical" evidence="9">
    <location>
        <begin position="116"/>
        <end position="138"/>
    </location>
</feature>
<dbReference type="PROSITE" id="PS00216">
    <property type="entry name" value="SUGAR_TRANSPORT_1"/>
    <property type="match status" value="1"/>
</dbReference>
<keyword evidence="2" id="KW-0813">Transport</keyword>